<protein>
    <submittedName>
        <fullName evidence="9">Amino acid ABC transporter permease</fullName>
    </submittedName>
</protein>
<comment type="caution">
    <text evidence="9">The sequence shown here is derived from an EMBL/GenBank/DDBJ whole genome shotgun (WGS) entry which is preliminary data.</text>
</comment>
<dbReference type="Gene3D" id="1.10.3720.10">
    <property type="entry name" value="MetI-like"/>
    <property type="match status" value="1"/>
</dbReference>
<keyword evidence="4 7" id="KW-0812">Transmembrane</keyword>
<evidence type="ECO:0000313" key="10">
    <source>
        <dbReference type="Proteomes" id="UP000306740"/>
    </source>
</evidence>
<dbReference type="GO" id="GO:0043190">
    <property type="term" value="C:ATP-binding cassette (ABC) transporter complex"/>
    <property type="evidence" value="ECO:0007669"/>
    <property type="project" value="InterPro"/>
</dbReference>
<proteinExistence type="inferred from homology"/>
<name>A0A5C4M8P1_9ACTN</name>
<evidence type="ECO:0000256" key="5">
    <source>
        <dbReference type="ARBA" id="ARBA00022989"/>
    </source>
</evidence>
<evidence type="ECO:0000256" key="4">
    <source>
        <dbReference type="ARBA" id="ARBA00022692"/>
    </source>
</evidence>
<dbReference type="GO" id="GO:0006865">
    <property type="term" value="P:amino acid transport"/>
    <property type="evidence" value="ECO:0007669"/>
    <property type="project" value="TreeGrafter"/>
</dbReference>
<dbReference type="InterPro" id="IPR000515">
    <property type="entry name" value="MetI-like"/>
</dbReference>
<evidence type="ECO:0000256" key="2">
    <source>
        <dbReference type="ARBA" id="ARBA00022448"/>
    </source>
</evidence>
<dbReference type="InterPro" id="IPR043429">
    <property type="entry name" value="ArtM/GltK/GlnP/TcyL/YhdX-like"/>
</dbReference>
<dbReference type="PANTHER" id="PTHR30614">
    <property type="entry name" value="MEMBRANE COMPONENT OF AMINO ACID ABC TRANSPORTER"/>
    <property type="match status" value="1"/>
</dbReference>
<feature type="transmembrane region" description="Helical" evidence="7">
    <location>
        <begin position="136"/>
        <end position="156"/>
    </location>
</feature>
<keyword evidence="2 7" id="KW-0813">Transport</keyword>
<dbReference type="RefSeq" id="WP_139107281.1">
    <property type="nucleotide sequence ID" value="NZ_VDFR01000224.1"/>
</dbReference>
<dbReference type="EMBL" id="VDFR01000224">
    <property type="protein sequence ID" value="TNC30122.1"/>
    <property type="molecule type" value="Genomic_DNA"/>
</dbReference>
<evidence type="ECO:0000313" key="9">
    <source>
        <dbReference type="EMBL" id="TNC30122.1"/>
    </source>
</evidence>
<accession>A0A5C4M8P1</accession>
<dbReference type="Pfam" id="PF00528">
    <property type="entry name" value="BPD_transp_1"/>
    <property type="match status" value="1"/>
</dbReference>
<dbReference type="Proteomes" id="UP000306740">
    <property type="component" value="Unassembled WGS sequence"/>
</dbReference>
<feature type="transmembrane region" description="Helical" evidence="7">
    <location>
        <begin position="20"/>
        <end position="40"/>
    </location>
</feature>
<dbReference type="InterPro" id="IPR010065">
    <property type="entry name" value="AA_ABC_transptr_permease_3TM"/>
</dbReference>
<dbReference type="CDD" id="cd06261">
    <property type="entry name" value="TM_PBP2"/>
    <property type="match status" value="1"/>
</dbReference>
<feature type="transmembrane region" description="Helical" evidence="7">
    <location>
        <begin position="231"/>
        <end position="255"/>
    </location>
</feature>
<organism evidence="9 10">
    <name type="scientific">Mumia zhuanghuii</name>
    <dbReference type="NCBI Taxonomy" id="2585211"/>
    <lineage>
        <taxon>Bacteria</taxon>
        <taxon>Bacillati</taxon>
        <taxon>Actinomycetota</taxon>
        <taxon>Actinomycetes</taxon>
        <taxon>Propionibacteriales</taxon>
        <taxon>Nocardioidaceae</taxon>
        <taxon>Mumia</taxon>
    </lineage>
</organism>
<evidence type="ECO:0000256" key="1">
    <source>
        <dbReference type="ARBA" id="ARBA00004651"/>
    </source>
</evidence>
<evidence type="ECO:0000256" key="7">
    <source>
        <dbReference type="RuleBase" id="RU363032"/>
    </source>
</evidence>
<comment type="similarity">
    <text evidence="7">Belongs to the binding-protein-dependent transport system permease family.</text>
</comment>
<gene>
    <name evidence="9" type="ORF">FHE65_33060</name>
</gene>
<evidence type="ECO:0000259" key="8">
    <source>
        <dbReference type="PROSITE" id="PS50928"/>
    </source>
</evidence>
<dbReference type="PROSITE" id="PS50928">
    <property type="entry name" value="ABC_TM1"/>
    <property type="match status" value="1"/>
</dbReference>
<dbReference type="InterPro" id="IPR035906">
    <property type="entry name" value="MetI-like_sf"/>
</dbReference>
<keyword evidence="3" id="KW-1003">Cell membrane</keyword>
<feature type="transmembrane region" description="Helical" evidence="7">
    <location>
        <begin position="61"/>
        <end position="90"/>
    </location>
</feature>
<evidence type="ECO:0000256" key="6">
    <source>
        <dbReference type="ARBA" id="ARBA00023136"/>
    </source>
</evidence>
<feature type="transmembrane region" description="Helical" evidence="7">
    <location>
        <begin position="102"/>
        <end position="124"/>
    </location>
</feature>
<dbReference type="GO" id="GO:0022857">
    <property type="term" value="F:transmembrane transporter activity"/>
    <property type="evidence" value="ECO:0007669"/>
    <property type="project" value="InterPro"/>
</dbReference>
<dbReference type="AlphaFoldDB" id="A0A5C4M8P1"/>
<dbReference type="NCBIfam" id="TIGR01726">
    <property type="entry name" value="HEQRo_perm_3TM"/>
    <property type="match status" value="1"/>
</dbReference>
<dbReference type="OrthoDB" id="4543034at2"/>
<feature type="domain" description="ABC transmembrane type-1" evidence="8">
    <location>
        <begin position="66"/>
        <end position="252"/>
    </location>
</feature>
<reference evidence="9 10" key="1">
    <citation type="submission" date="2019-05" db="EMBL/GenBank/DDBJ databases">
        <title>Mumia sp. nov., isolated from the intestinal contents of plateau pika (Ochotona curzoniae) in the Qinghai-Tibet plateau of China.</title>
        <authorList>
            <person name="Tian Z."/>
        </authorList>
    </citation>
    <scope>NUCLEOTIDE SEQUENCE [LARGE SCALE GENOMIC DNA]</scope>
    <source>
        <strain evidence="10">527</strain>
    </source>
</reference>
<evidence type="ECO:0000256" key="3">
    <source>
        <dbReference type="ARBA" id="ARBA00022475"/>
    </source>
</evidence>
<dbReference type="SUPFAM" id="SSF161098">
    <property type="entry name" value="MetI-like"/>
    <property type="match status" value="1"/>
</dbReference>
<comment type="subcellular location">
    <subcellularLocation>
        <location evidence="1 7">Cell membrane</location>
        <topology evidence="1 7">Multi-pass membrane protein</topology>
    </subcellularLocation>
</comment>
<keyword evidence="6 7" id="KW-0472">Membrane</keyword>
<dbReference type="PANTHER" id="PTHR30614:SF21">
    <property type="entry name" value="AMINO ACID ABC TRANSPORTER PERMEASE"/>
    <property type="match status" value="1"/>
</dbReference>
<sequence length="299" mass="32888">MSTVLYDNPGPRARRVNRIVGLVAVLLLVVGIFWAIRLLSRNGQLEGDLWEPFVTPRYMELLWFALLETLKSAVFAIAGAVVFGVVFGIGKLSEHAWVRWPAWLVVEFFRAVPLLMLIIFIWTLNGLQLDKSFQSLVIGLILYNGSVLAEVFRAGINALPKGQAEAAYALGMRKYQVMTSVLLPQAVKIMLPSIISQCIVALKDTSLGYTILAPGLTTEMKSFWLTFQNQLPATLVLLMLYLVVNLCLEVLARWAEKKFSGGRKLNVTAVGVLGETEDEIAAGRVRATHANTGSSHGGT</sequence>
<keyword evidence="5 7" id="KW-1133">Transmembrane helix</keyword>